<evidence type="ECO:0000313" key="12">
    <source>
        <dbReference type="Proteomes" id="UP000661691"/>
    </source>
</evidence>
<keyword evidence="3 9" id="KW-0813">Transport</keyword>
<feature type="transmembrane region" description="Helical" evidence="9">
    <location>
        <begin position="361"/>
        <end position="382"/>
    </location>
</feature>
<dbReference type="SUPFAM" id="SSF54631">
    <property type="entry name" value="CBS-domain pair"/>
    <property type="match status" value="1"/>
</dbReference>
<reference evidence="11" key="1">
    <citation type="submission" date="2020-09" db="EMBL/GenBank/DDBJ databases">
        <title>A novel bacterium of genus Hazenella, isolated from South China Sea.</title>
        <authorList>
            <person name="Huang H."/>
            <person name="Mo K."/>
            <person name="Hu Y."/>
        </authorList>
    </citation>
    <scope>NUCLEOTIDE SEQUENCE</scope>
    <source>
        <strain evidence="11">IB182357</strain>
    </source>
</reference>
<dbReference type="SMART" id="SM00116">
    <property type="entry name" value="CBS"/>
    <property type="match status" value="2"/>
</dbReference>
<comment type="subcellular location">
    <subcellularLocation>
        <location evidence="9">Cell membrane</location>
        <topology evidence="9">Multi-pass membrane protein</topology>
    </subcellularLocation>
    <subcellularLocation>
        <location evidence="1">Membrane</location>
        <topology evidence="1">Multi-pass membrane protein</topology>
    </subcellularLocation>
</comment>
<evidence type="ECO:0000256" key="7">
    <source>
        <dbReference type="ARBA" id="ARBA00023136"/>
    </source>
</evidence>
<dbReference type="NCBIfam" id="TIGR00400">
    <property type="entry name" value="mgtE"/>
    <property type="match status" value="1"/>
</dbReference>
<dbReference type="Gene3D" id="3.10.580.10">
    <property type="entry name" value="CBS-domain"/>
    <property type="match status" value="1"/>
</dbReference>
<comment type="function">
    <text evidence="9">Acts as a magnesium transporter.</text>
</comment>
<dbReference type="Gene3D" id="1.10.357.20">
    <property type="entry name" value="SLC41 divalent cation transporters, integral membrane domain"/>
    <property type="match status" value="1"/>
</dbReference>
<evidence type="ECO:0000256" key="9">
    <source>
        <dbReference type="RuleBase" id="RU362011"/>
    </source>
</evidence>
<keyword evidence="9" id="KW-1003">Cell membrane</keyword>
<feature type="transmembrane region" description="Helical" evidence="9">
    <location>
        <begin position="313"/>
        <end position="340"/>
    </location>
</feature>
<dbReference type="Pfam" id="PF00571">
    <property type="entry name" value="CBS"/>
    <property type="match status" value="2"/>
</dbReference>
<organism evidence="11 12">
    <name type="scientific">Polycladospora coralii</name>
    <dbReference type="NCBI Taxonomy" id="2771432"/>
    <lineage>
        <taxon>Bacteria</taxon>
        <taxon>Bacillati</taxon>
        <taxon>Bacillota</taxon>
        <taxon>Bacilli</taxon>
        <taxon>Bacillales</taxon>
        <taxon>Thermoactinomycetaceae</taxon>
        <taxon>Polycladospora</taxon>
    </lineage>
</organism>
<feature type="transmembrane region" description="Helical" evidence="9">
    <location>
        <begin position="435"/>
        <end position="452"/>
    </location>
</feature>
<feature type="transmembrane region" description="Helical" evidence="9">
    <location>
        <begin position="388"/>
        <end position="414"/>
    </location>
</feature>
<evidence type="ECO:0000256" key="3">
    <source>
        <dbReference type="ARBA" id="ARBA00022448"/>
    </source>
</evidence>
<gene>
    <name evidence="11" type="primary">mgtE</name>
    <name evidence="11" type="ORF">IC620_01125</name>
</gene>
<evidence type="ECO:0000313" key="11">
    <source>
        <dbReference type="EMBL" id="MBD1370964.1"/>
    </source>
</evidence>
<dbReference type="InterPro" id="IPR006669">
    <property type="entry name" value="MgtE_transporter"/>
</dbReference>
<dbReference type="PANTHER" id="PTHR43773:SF1">
    <property type="entry name" value="MAGNESIUM TRANSPORTER MGTE"/>
    <property type="match status" value="1"/>
</dbReference>
<feature type="domain" description="CBS" evidence="10">
    <location>
        <begin position="204"/>
        <end position="260"/>
    </location>
</feature>
<feature type="transmembrane region" description="Helical" evidence="9">
    <location>
        <begin position="289"/>
        <end position="307"/>
    </location>
</feature>
<evidence type="ECO:0000256" key="8">
    <source>
        <dbReference type="PROSITE-ProRule" id="PRU00703"/>
    </source>
</evidence>
<dbReference type="EMBL" id="JACXAH010000002">
    <property type="protein sequence ID" value="MBD1370964.1"/>
    <property type="molecule type" value="Genomic_DNA"/>
</dbReference>
<feature type="domain" description="CBS" evidence="10">
    <location>
        <begin position="140"/>
        <end position="203"/>
    </location>
</feature>
<dbReference type="AlphaFoldDB" id="A0A926RTB9"/>
<dbReference type="Pfam" id="PF01769">
    <property type="entry name" value="MgtE"/>
    <property type="match status" value="1"/>
</dbReference>
<dbReference type="InterPro" id="IPR006668">
    <property type="entry name" value="Mg_transptr_MgtE_intracell_dom"/>
</dbReference>
<comment type="subunit">
    <text evidence="9">Homodimer.</text>
</comment>
<comment type="similarity">
    <text evidence="2 9">Belongs to the SLC41A transporter family.</text>
</comment>
<protein>
    <recommendedName>
        <fullName evidence="9">Magnesium transporter MgtE</fullName>
    </recommendedName>
</protein>
<evidence type="ECO:0000256" key="5">
    <source>
        <dbReference type="ARBA" id="ARBA00022842"/>
    </source>
</evidence>
<keyword evidence="5 9" id="KW-0460">Magnesium</keyword>
<dbReference type="Gene3D" id="1.25.60.10">
    <property type="entry name" value="MgtE N-terminal domain-like"/>
    <property type="match status" value="1"/>
</dbReference>
<evidence type="ECO:0000256" key="1">
    <source>
        <dbReference type="ARBA" id="ARBA00004141"/>
    </source>
</evidence>
<sequence>MEVKTRELEEMKELISYLQQRDLKSIRTFIDELHPYDLGQYFFSLNEIHRRRLLTVLMSNEIADLLQELDLKEQKEVIIALGAKKTADVLNLMPSDDTADLLAELDDTKAQKLLTDMEIGEADKVRALLRYPEDTAGGIMTNEYVSIFRSHTVETVISFLRKEAPTAETVYYLYVLDFDRTLVGVVSLRDILISSPETTIDDIMYERVISVPADMDQEEAAQILERYDFLALPVVDEHHRLLGIITVDDVIDVLIEEAQEDISNLSAVGVTDKEIFVHPLLSARRRIPWLLLLLVIGMATANLLVLFEGTMDALPVLVLFMPMIAGMTGNTATQSLGLIIRGLSNQQVSEKNYRQIIRQEGFVGGIIGLICSVFIIIMISIWKNSIELGVVVGGSLFFTLLIGTLVGTLIPLVLNQFKIDPTVASGPLITTLNDVLSLMVYYGLATLFIQYLL</sequence>
<keyword evidence="8" id="KW-0129">CBS domain</keyword>
<evidence type="ECO:0000256" key="4">
    <source>
        <dbReference type="ARBA" id="ARBA00022692"/>
    </source>
</evidence>
<evidence type="ECO:0000259" key="10">
    <source>
        <dbReference type="PROSITE" id="PS51371"/>
    </source>
</evidence>
<keyword evidence="4 9" id="KW-0812">Transmembrane</keyword>
<dbReference type="InterPro" id="IPR038076">
    <property type="entry name" value="MgtE_N_sf"/>
</dbReference>
<keyword evidence="9" id="KW-0479">Metal-binding</keyword>
<dbReference type="InterPro" id="IPR046342">
    <property type="entry name" value="CBS_dom_sf"/>
</dbReference>
<dbReference type="GO" id="GO:0005886">
    <property type="term" value="C:plasma membrane"/>
    <property type="evidence" value="ECO:0007669"/>
    <property type="project" value="UniProtKB-SubCell"/>
</dbReference>
<dbReference type="SUPFAM" id="SSF161093">
    <property type="entry name" value="MgtE membrane domain-like"/>
    <property type="match status" value="1"/>
</dbReference>
<dbReference type="GO" id="GO:0015095">
    <property type="term" value="F:magnesium ion transmembrane transporter activity"/>
    <property type="evidence" value="ECO:0007669"/>
    <property type="project" value="UniProtKB-UniRule"/>
</dbReference>
<dbReference type="InterPro" id="IPR036739">
    <property type="entry name" value="SLC41_membr_dom_sf"/>
</dbReference>
<evidence type="ECO:0000256" key="2">
    <source>
        <dbReference type="ARBA" id="ARBA00009749"/>
    </source>
</evidence>
<dbReference type="SMART" id="SM00924">
    <property type="entry name" value="MgtE_N"/>
    <property type="match status" value="1"/>
</dbReference>
<keyword evidence="12" id="KW-1185">Reference proteome</keyword>
<dbReference type="InterPro" id="IPR006667">
    <property type="entry name" value="SLC41_membr_dom"/>
</dbReference>
<name>A0A926RTB9_9BACL</name>
<dbReference type="Proteomes" id="UP000661691">
    <property type="component" value="Unassembled WGS sequence"/>
</dbReference>
<dbReference type="PROSITE" id="PS51371">
    <property type="entry name" value="CBS"/>
    <property type="match status" value="2"/>
</dbReference>
<dbReference type="PANTHER" id="PTHR43773">
    <property type="entry name" value="MAGNESIUM TRANSPORTER MGTE"/>
    <property type="match status" value="1"/>
</dbReference>
<dbReference type="Pfam" id="PF03448">
    <property type="entry name" value="MgtE_N"/>
    <property type="match status" value="1"/>
</dbReference>
<keyword evidence="7 9" id="KW-0472">Membrane</keyword>
<dbReference type="InterPro" id="IPR000644">
    <property type="entry name" value="CBS_dom"/>
</dbReference>
<accession>A0A926RTB9</accession>
<dbReference type="RefSeq" id="WP_191139135.1">
    <property type="nucleotide sequence ID" value="NZ_JACXAG020000002.1"/>
</dbReference>
<evidence type="ECO:0000256" key="6">
    <source>
        <dbReference type="ARBA" id="ARBA00022989"/>
    </source>
</evidence>
<keyword evidence="6 9" id="KW-1133">Transmembrane helix</keyword>
<dbReference type="CDD" id="cd04606">
    <property type="entry name" value="CBS_pair_Mg_transporter"/>
    <property type="match status" value="1"/>
</dbReference>
<dbReference type="GO" id="GO:0046872">
    <property type="term" value="F:metal ion binding"/>
    <property type="evidence" value="ECO:0007669"/>
    <property type="project" value="UniProtKB-KW"/>
</dbReference>
<proteinExistence type="inferred from homology"/>
<comment type="caution">
    <text evidence="11">The sequence shown here is derived from an EMBL/GenBank/DDBJ whole genome shotgun (WGS) entry which is preliminary data.</text>
</comment>
<dbReference type="SUPFAM" id="SSF158791">
    <property type="entry name" value="MgtE N-terminal domain-like"/>
    <property type="match status" value="1"/>
</dbReference>